<dbReference type="AlphaFoldDB" id="M1BGM7"/>
<dbReference type="EnsemblPlants" id="PGSC0003DMT400044767">
    <property type="protein sequence ID" value="PGSC0003DMT400044767"/>
    <property type="gene ID" value="PGSC0003DMG400017375"/>
</dbReference>
<dbReference type="HOGENOM" id="CLU_1681023_0_0_1"/>
<name>M1BGM7_SOLTU</name>
<sequence>MASSMSLLRSSIPWIAVLVPPYLLFASFSGHGVVSISITTSVLVVSTIAFTFSKQKHKVLKKSSVQEEEPQNGNFGHVEEVLSLQSPRIEKGVAQNGIFKQVEEVLSVHHSKVQELKIQELKMGSLNKLKKFYQSIIQELKKGCLKMATLVKLSKFF</sequence>
<dbReference type="Gramene" id="PGSC0003DMT400044767">
    <property type="protein sequence ID" value="PGSC0003DMT400044767"/>
    <property type="gene ID" value="PGSC0003DMG400017375"/>
</dbReference>
<keyword evidence="1" id="KW-0472">Membrane</keyword>
<evidence type="ECO:0000313" key="2">
    <source>
        <dbReference type="EnsemblPlants" id="PGSC0003DMT400044767"/>
    </source>
</evidence>
<keyword evidence="1" id="KW-0812">Transmembrane</keyword>
<dbReference type="PANTHER" id="PTHR35708">
    <property type="entry name" value="GB|AAD25831.1"/>
    <property type="match status" value="1"/>
</dbReference>
<dbReference type="EnsemblPlants" id="PGSC0003DMT400044768">
    <property type="protein sequence ID" value="PGSC0003DMT400044768"/>
    <property type="gene ID" value="PGSC0003DMG400017375"/>
</dbReference>
<keyword evidence="3" id="KW-1185">Reference proteome</keyword>
<dbReference type="Proteomes" id="UP000011115">
    <property type="component" value="Unassembled WGS sequence"/>
</dbReference>
<dbReference type="ExpressionAtlas" id="M1BGM7">
    <property type="expression patterns" value="baseline"/>
</dbReference>
<protein>
    <submittedName>
        <fullName evidence="2">Uncharacterized protein</fullName>
    </submittedName>
</protein>
<reference evidence="3" key="1">
    <citation type="journal article" date="2011" name="Nature">
        <title>Genome sequence and analysis of the tuber crop potato.</title>
        <authorList>
            <consortium name="The Potato Genome Sequencing Consortium"/>
        </authorList>
    </citation>
    <scope>NUCLEOTIDE SEQUENCE [LARGE SCALE GENOMIC DNA]</scope>
    <source>
        <strain evidence="3">cv. DM1-3 516 R44</strain>
    </source>
</reference>
<feature type="transmembrane region" description="Helical" evidence="1">
    <location>
        <begin position="12"/>
        <end position="28"/>
    </location>
</feature>
<keyword evidence="1" id="KW-1133">Transmembrane helix</keyword>
<organism evidence="2 3">
    <name type="scientific">Solanum tuberosum</name>
    <name type="common">Potato</name>
    <dbReference type="NCBI Taxonomy" id="4113"/>
    <lineage>
        <taxon>Eukaryota</taxon>
        <taxon>Viridiplantae</taxon>
        <taxon>Streptophyta</taxon>
        <taxon>Embryophyta</taxon>
        <taxon>Tracheophyta</taxon>
        <taxon>Spermatophyta</taxon>
        <taxon>Magnoliopsida</taxon>
        <taxon>eudicotyledons</taxon>
        <taxon>Gunneridae</taxon>
        <taxon>Pentapetalae</taxon>
        <taxon>asterids</taxon>
        <taxon>lamiids</taxon>
        <taxon>Solanales</taxon>
        <taxon>Solanaceae</taxon>
        <taxon>Solanoideae</taxon>
        <taxon>Solaneae</taxon>
        <taxon>Solanum</taxon>
    </lineage>
</organism>
<feature type="transmembrane region" description="Helical" evidence="1">
    <location>
        <begin position="34"/>
        <end position="52"/>
    </location>
</feature>
<dbReference type="InParanoid" id="M1BGM7"/>
<accession>M1BGM7</accession>
<dbReference type="Gramene" id="PGSC0003DMT400044768">
    <property type="protein sequence ID" value="PGSC0003DMT400044768"/>
    <property type="gene ID" value="PGSC0003DMG400017375"/>
</dbReference>
<evidence type="ECO:0000256" key="1">
    <source>
        <dbReference type="SAM" id="Phobius"/>
    </source>
</evidence>
<evidence type="ECO:0000313" key="3">
    <source>
        <dbReference type="Proteomes" id="UP000011115"/>
    </source>
</evidence>
<reference evidence="2" key="2">
    <citation type="submission" date="2015-06" db="UniProtKB">
        <authorList>
            <consortium name="EnsemblPlants"/>
        </authorList>
    </citation>
    <scope>IDENTIFICATION</scope>
    <source>
        <strain evidence="2">DM1-3 516 R44</strain>
    </source>
</reference>
<dbReference type="PANTHER" id="PTHR35708:SF3">
    <property type="entry name" value="GB|AAD25831.1"/>
    <property type="match status" value="1"/>
</dbReference>
<dbReference type="PaxDb" id="4113-PGSC0003DMT400044768"/>
<proteinExistence type="predicted"/>